<comment type="caution">
    <text evidence="1">The sequence shown here is derived from an EMBL/GenBank/DDBJ whole genome shotgun (WGS) entry which is preliminary data.</text>
</comment>
<accession>A7B5R4</accession>
<evidence type="ECO:0000313" key="2">
    <source>
        <dbReference type="Proteomes" id="UP000004410"/>
    </source>
</evidence>
<evidence type="ECO:0000313" key="1">
    <source>
        <dbReference type="EMBL" id="EDN76734.1"/>
    </source>
</evidence>
<gene>
    <name evidence="1" type="ORF">RUMGNA_02910</name>
</gene>
<dbReference type="PaxDb" id="411470-RUMGNA_02910"/>
<protein>
    <recommendedName>
        <fullName evidence="3">Transposase</fullName>
    </recommendedName>
</protein>
<dbReference type="EMBL" id="AAYG02000023">
    <property type="protein sequence ID" value="EDN76734.1"/>
    <property type="molecule type" value="Genomic_DNA"/>
</dbReference>
<dbReference type="Proteomes" id="UP000004410">
    <property type="component" value="Unassembled WGS sequence"/>
</dbReference>
<organism evidence="1 2">
    <name type="scientific">Mediterraneibacter gnavus (strain ATCC 29149 / DSM 114966 / JCM 6515 / VPI C7-9)</name>
    <name type="common">Ruminococcus gnavus</name>
    <dbReference type="NCBI Taxonomy" id="411470"/>
    <lineage>
        <taxon>Bacteria</taxon>
        <taxon>Bacillati</taxon>
        <taxon>Bacillota</taxon>
        <taxon>Clostridia</taxon>
        <taxon>Lachnospirales</taxon>
        <taxon>Lachnospiraceae</taxon>
        <taxon>Mediterraneibacter</taxon>
    </lineage>
</organism>
<dbReference type="AlphaFoldDB" id="A7B5R4"/>
<proteinExistence type="predicted"/>
<reference evidence="1 2" key="2">
    <citation type="submission" date="2007-06" db="EMBL/GenBank/DDBJ databases">
        <title>Draft genome sequence of Ruminococcus gnavus (ATCC 29149).</title>
        <authorList>
            <person name="Sudarsanam P."/>
            <person name="Ley R."/>
            <person name="Guruge J."/>
            <person name="Turnbaugh P.J."/>
            <person name="Mahowald M."/>
            <person name="Liep D."/>
            <person name="Gordon J."/>
        </authorList>
    </citation>
    <scope>NUCLEOTIDE SEQUENCE [LARGE SCALE GENOMIC DNA]</scope>
    <source>
        <strain evidence="1 2">ATCC 29149</strain>
    </source>
</reference>
<sequence length="53" mass="6010">MAHYICVTGTGKYQSFQEGYQLSRSTIQQEKDQYLFQCAKSSADFEAFMKSAG</sequence>
<evidence type="ECO:0008006" key="3">
    <source>
        <dbReference type="Google" id="ProtNLM"/>
    </source>
</evidence>
<reference evidence="1 2" key="1">
    <citation type="submission" date="2007-04" db="EMBL/GenBank/DDBJ databases">
        <authorList>
            <person name="Fulton L."/>
            <person name="Clifton S."/>
            <person name="Fulton B."/>
            <person name="Xu J."/>
            <person name="Minx P."/>
            <person name="Pepin K.H."/>
            <person name="Johnson M."/>
            <person name="Thiruvilangam P."/>
            <person name="Bhonagiri V."/>
            <person name="Nash W.E."/>
            <person name="Mardis E.R."/>
            <person name="Wilson R.K."/>
        </authorList>
    </citation>
    <scope>NUCLEOTIDE SEQUENCE [LARGE SCALE GENOMIC DNA]</scope>
    <source>
        <strain evidence="1 2">ATCC 29149</strain>
    </source>
</reference>
<name>A7B5R4_MEDG7</name>